<keyword evidence="6 8" id="KW-1133">Transmembrane helix</keyword>
<dbReference type="Gene3D" id="1.10.357.140">
    <property type="entry name" value="UbiA prenyltransferase"/>
    <property type="match status" value="1"/>
</dbReference>
<keyword evidence="4 8" id="KW-0808">Transferase</keyword>
<dbReference type="GO" id="GO:0005886">
    <property type="term" value="C:plasma membrane"/>
    <property type="evidence" value="ECO:0007669"/>
    <property type="project" value="UniProtKB-SubCell"/>
</dbReference>
<reference evidence="10 11" key="1">
    <citation type="submission" date="2020-04" db="EMBL/GenBank/DDBJ databases">
        <title>Flammeovirga sp. SR4, a novel species isolated from seawater.</title>
        <authorList>
            <person name="Wang X."/>
        </authorList>
    </citation>
    <scope>NUCLEOTIDE SEQUENCE [LARGE SCALE GENOMIC DNA]</scope>
    <source>
        <strain evidence="10 11">ATCC 23126</strain>
    </source>
</reference>
<dbReference type="GO" id="GO:0042371">
    <property type="term" value="P:vitamin K biosynthetic process"/>
    <property type="evidence" value="ECO:0007669"/>
    <property type="project" value="TreeGrafter"/>
</dbReference>
<evidence type="ECO:0000256" key="2">
    <source>
        <dbReference type="ARBA" id="ARBA00022428"/>
    </source>
</evidence>
<evidence type="ECO:0000256" key="7">
    <source>
        <dbReference type="ARBA" id="ARBA00023136"/>
    </source>
</evidence>
<dbReference type="PANTHER" id="PTHR13929:SF0">
    <property type="entry name" value="UBIA PRENYLTRANSFERASE DOMAIN-CONTAINING PROTEIN 1"/>
    <property type="match status" value="1"/>
</dbReference>
<evidence type="ECO:0000256" key="3">
    <source>
        <dbReference type="ARBA" id="ARBA00022475"/>
    </source>
</evidence>
<feature type="transmembrane region" description="Helical" evidence="8">
    <location>
        <begin position="118"/>
        <end position="138"/>
    </location>
</feature>
<name>A0A7X9RWN6_9BACT</name>
<dbReference type="Pfam" id="PF01040">
    <property type="entry name" value="UbiA"/>
    <property type="match status" value="1"/>
</dbReference>
<keyword evidence="5 8" id="KW-0812">Transmembrane</keyword>
<evidence type="ECO:0000256" key="8">
    <source>
        <dbReference type="HAMAP-Rule" id="MF_01937"/>
    </source>
</evidence>
<feature type="transmembrane region" description="Helical" evidence="8">
    <location>
        <begin position="12"/>
        <end position="28"/>
    </location>
</feature>
<evidence type="ECO:0000256" key="1">
    <source>
        <dbReference type="ARBA" id="ARBA00004141"/>
    </source>
</evidence>
<comment type="caution">
    <text evidence="10">The sequence shown here is derived from an EMBL/GenBank/DDBJ whole genome shotgun (WGS) entry which is preliminary data.</text>
</comment>
<dbReference type="NCBIfam" id="TIGR00751">
    <property type="entry name" value="menA"/>
    <property type="match status" value="1"/>
</dbReference>
<dbReference type="InterPro" id="IPR044878">
    <property type="entry name" value="UbiA_sf"/>
</dbReference>
<dbReference type="InterPro" id="IPR000537">
    <property type="entry name" value="UbiA_prenyltransferase"/>
</dbReference>
<dbReference type="NCBIfam" id="NF004750">
    <property type="entry name" value="PRK06080.1-2"/>
    <property type="match status" value="1"/>
</dbReference>
<feature type="transmembrane region" description="Helical" evidence="8">
    <location>
        <begin position="92"/>
        <end position="112"/>
    </location>
</feature>
<dbReference type="Proteomes" id="UP000576082">
    <property type="component" value="Unassembled WGS sequence"/>
</dbReference>
<dbReference type="PIRSF" id="PIRSF005355">
    <property type="entry name" value="UBIAD1"/>
    <property type="match status" value="1"/>
</dbReference>
<comment type="pathway">
    <text evidence="8">Quinol/quinone metabolism; menaquinone biosynthesis; menaquinol from 1,4-dihydroxy-2-naphthoate: step 1/2.</text>
</comment>
<dbReference type="PANTHER" id="PTHR13929">
    <property type="entry name" value="1,4-DIHYDROXY-2-NAPHTHOATE OCTAPRENYLTRANSFERASE"/>
    <property type="match status" value="1"/>
</dbReference>
<proteinExistence type="inferred from homology"/>
<dbReference type="GO" id="GO:0046428">
    <property type="term" value="F:1,4-dihydroxy-2-naphthoate polyprenyltransferase activity"/>
    <property type="evidence" value="ECO:0007669"/>
    <property type="project" value="UniProtKB-UniRule"/>
</dbReference>
<dbReference type="InterPro" id="IPR004657">
    <property type="entry name" value="MenA"/>
</dbReference>
<comment type="function">
    <text evidence="8">Conversion of 1,4-dihydroxy-2-naphthoate (DHNA) to demethylmenaquinone (DMK).</text>
</comment>
<comment type="subcellular location">
    <subcellularLocation>
        <location evidence="8">Cell membrane</location>
        <topology evidence="8">Multi-pass membrane protein</topology>
    </subcellularLocation>
    <subcellularLocation>
        <location evidence="1">Membrane</location>
        <topology evidence="1">Multi-pass membrane protein</topology>
    </subcellularLocation>
</comment>
<keyword evidence="11" id="KW-1185">Reference proteome</keyword>
<organism evidence="10 11">
    <name type="scientific">Flammeovirga aprica JL-4</name>
    <dbReference type="NCBI Taxonomy" id="694437"/>
    <lineage>
        <taxon>Bacteria</taxon>
        <taxon>Pseudomonadati</taxon>
        <taxon>Bacteroidota</taxon>
        <taxon>Cytophagia</taxon>
        <taxon>Cytophagales</taxon>
        <taxon>Flammeovirgaceae</taxon>
        <taxon>Flammeovirga</taxon>
    </lineage>
</organism>
<evidence type="ECO:0000256" key="5">
    <source>
        <dbReference type="ARBA" id="ARBA00022692"/>
    </source>
</evidence>
<dbReference type="EMBL" id="JABANE010000052">
    <property type="protein sequence ID" value="NME69984.1"/>
    <property type="molecule type" value="Genomic_DNA"/>
</dbReference>
<feature type="transmembrane region" description="Helical" evidence="8">
    <location>
        <begin position="285"/>
        <end position="307"/>
    </location>
</feature>
<feature type="transmembrane region" description="Helical" evidence="8">
    <location>
        <begin position="34"/>
        <end position="53"/>
    </location>
</feature>
<dbReference type="AlphaFoldDB" id="A0A7X9RWN6"/>
<dbReference type="CDD" id="cd13962">
    <property type="entry name" value="PT_UbiA_UBIAD1"/>
    <property type="match status" value="1"/>
</dbReference>
<keyword evidence="3 8" id="KW-1003">Cell membrane</keyword>
<comment type="similarity">
    <text evidence="8">Belongs to the MenA family. Type 1 subfamily.</text>
</comment>
<dbReference type="RefSeq" id="WP_169658234.1">
    <property type="nucleotide sequence ID" value="NZ_JABANE010000052.1"/>
</dbReference>
<feature type="transmembrane region" description="Helical" evidence="8">
    <location>
        <begin position="218"/>
        <end position="239"/>
    </location>
</feature>
<evidence type="ECO:0000256" key="6">
    <source>
        <dbReference type="ARBA" id="ARBA00022989"/>
    </source>
</evidence>
<evidence type="ECO:0000313" key="11">
    <source>
        <dbReference type="Proteomes" id="UP000576082"/>
    </source>
</evidence>
<keyword evidence="7 8" id="KW-0472">Membrane</keyword>
<evidence type="ECO:0000313" key="10">
    <source>
        <dbReference type="EMBL" id="NME69984.1"/>
    </source>
</evidence>
<dbReference type="EC" id="2.5.1.74" evidence="8 9"/>
<accession>A0A7X9RWN6</accession>
<dbReference type="GO" id="GO:0009234">
    <property type="term" value="P:menaquinone biosynthetic process"/>
    <property type="evidence" value="ECO:0007669"/>
    <property type="project" value="UniProtKB-UniRule"/>
</dbReference>
<dbReference type="InterPro" id="IPR026046">
    <property type="entry name" value="UBIAD1"/>
</dbReference>
<dbReference type="UniPathway" id="UPA00079">
    <property type="reaction ID" value="UER00168"/>
</dbReference>
<comment type="catalytic activity">
    <reaction evidence="8">
        <text>an all-trans-polyprenyl diphosphate + 1,4-dihydroxy-2-naphthoate + H(+) = a 2-demethylmenaquinol + CO2 + diphosphate</text>
        <dbReference type="Rhea" id="RHEA:26478"/>
        <dbReference type="Rhea" id="RHEA-COMP:9563"/>
        <dbReference type="Rhea" id="RHEA-COMP:9564"/>
        <dbReference type="ChEBI" id="CHEBI:11173"/>
        <dbReference type="ChEBI" id="CHEBI:15378"/>
        <dbReference type="ChEBI" id="CHEBI:16526"/>
        <dbReference type="ChEBI" id="CHEBI:33019"/>
        <dbReference type="ChEBI" id="CHEBI:55437"/>
        <dbReference type="ChEBI" id="CHEBI:58914"/>
        <dbReference type="EC" id="2.5.1.74"/>
    </reaction>
</comment>
<sequence>MKAWIQAFRLRTLPLALSSIILGSLLAYKQLEEYFSYEIVGLCVLTTIFLQILSNLANDYGDSVHGADHEEREGPSRAVQSGAISLGAMKTAMILFSVLSLVSGLSLLYISLTSWTEFFYFLGLGVLSIIAAITYTAGKKPYGYAGLGDLSVYIFFGLVGVIGSYYLQVKELDLLLLFPASACGLLAVAVLNVNNIRDIESDIKAGKKSVPVRIGRKWAVLYHWTLLFSAMLLGLIYVSQTFESPLQWLFVLTFPLLRNNGMAVTKLTQPAELDPYLKQMAMSSLLFSVTFGVGQILPLFVDLSFLMGG</sequence>
<feature type="transmembrane region" description="Helical" evidence="8">
    <location>
        <begin position="150"/>
        <end position="168"/>
    </location>
</feature>
<gene>
    <name evidence="8" type="primary">menA</name>
    <name evidence="10" type="ORF">HHU12_18570</name>
</gene>
<evidence type="ECO:0000256" key="9">
    <source>
        <dbReference type="NCBIfam" id="TIGR00751"/>
    </source>
</evidence>
<dbReference type="HAMAP" id="MF_01937">
    <property type="entry name" value="MenA_1"/>
    <property type="match status" value="1"/>
</dbReference>
<keyword evidence="2 8" id="KW-0474">Menaquinone biosynthesis</keyword>
<feature type="transmembrane region" description="Helical" evidence="8">
    <location>
        <begin position="174"/>
        <end position="197"/>
    </location>
</feature>
<evidence type="ECO:0000256" key="4">
    <source>
        <dbReference type="ARBA" id="ARBA00022679"/>
    </source>
</evidence>
<dbReference type="Gene3D" id="1.20.120.1780">
    <property type="entry name" value="UbiA prenyltransferase"/>
    <property type="match status" value="1"/>
</dbReference>
<protein>
    <recommendedName>
        <fullName evidence="8 9">1,4-dihydroxy-2-naphthoate octaprenyltransferase</fullName>
        <shortName evidence="8">DHNA-octaprenyltransferase</shortName>
        <ecNumber evidence="8 9">2.5.1.74</ecNumber>
    </recommendedName>
</protein>